<feature type="transmembrane region" description="Helical" evidence="2">
    <location>
        <begin position="70"/>
        <end position="89"/>
    </location>
</feature>
<feature type="coiled-coil region" evidence="1">
    <location>
        <begin position="26"/>
        <end position="53"/>
    </location>
</feature>
<dbReference type="AlphaFoldDB" id="A0A6C0Y755"/>
<keyword evidence="2" id="KW-1133">Transmembrane helix</keyword>
<feature type="transmembrane region" description="Helical" evidence="2">
    <location>
        <begin position="118"/>
        <end position="141"/>
    </location>
</feature>
<evidence type="ECO:0000256" key="1">
    <source>
        <dbReference type="SAM" id="Coils"/>
    </source>
</evidence>
<organism evidence="3 4">
    <name type="scientific">Acinetobacter indicus</name>
    <dbReference type="NCBI Taxonomy" id="756892"/>
    <lineage>
        <taxon>Bacteria</taxon>
        <taxon>Pseudomonadati</taxon>
        <taxon>Pseudomonadota</taxon>
        <taxon>Gammaproteobacteria</taxon>
        <taxon>Moraxellales</taxon>
        <taxon>Moraxellaceae</taxon>
        <taxon>Acinetobacter</taxon>
    </lineage>
</organism>
<dbReference type="RefSeq" id="WP_163146370.1">
    <property type="nucleotide sequence ID" value="NZ_CP044456.1"/>
</dbReference>
<gene>
    <name evidence="3" type="ORF">FSC09_15055</name>
</gene>
<keyword evidence="2" id="KW-0812">Transmembrane</keyword>
<dbReference type="Proteomes" id="UP000503440">
    <property type="component" value="Plasmid pB18-1"/>
</dbReference>
<keyword evidence="2" id="KW-0472">Membrane</keyword>
<evidence type="ECO:0000313" key="4">
    <source>
        <dbReference type="Proteomes" id="UP000503440"/>
    </source>
</evidence>
<accession>A0A6C0Y755</accession>
<proteinExistence type="predicted"/>
<keyword evidence="3" id="KW-0614">Plasmid</keyword>
<sequence>MADQKFNSSQANALVDELKRRYTTVNDFLKGDIQNLENVKELHERRHNIQIEKLQLLVESRTKRNLVKRILCSLLICLVTAALIVYAGIFDFGKLFPPMTDLASAIHASKHNNMVFDWILPITITTMILFVVNIIVLGLIVHPIAKIVDAGLANVHQEAQSAEATRQIIHELNANIVQLDTQHNGLNKILDRMILSAKKNDDQNAVDSILKLKDDLLSHATTYHRYYSIVLMRISM</sequence>
<evidence type="ECO:0000256" key="2">
    <source>
        <dbReference type="SAM" id="Phobius"/>
    </source>
</evidence>
<protein>
    <submittedName>
        <fullName evidence="3">Uncharacterized protein</fullName>
    </submittedName>
</protein>
<evidence type="ECO:0000313" key="3">
    <source>
        <dbReference type="EMBL" id="QIC71712.1"/>
    </source>
</evidence>
<reference evidence="3 4" key="1">
    <citation type="submission" date="2019-09" db="EMBL/GenBank/DDBJ databases">
        <title>Non-baumannii Acinetobacter spp. carrying blaNDM-1 isolated in China.</title>
        <authorList>
            <person name="Cui C."/>
            <person name="Chen C."/>
            <person name="Sun J."/>
            <person name="Liu Y."/>
        </authorList>
    </citation>
    <scope>NUCLEOTIDE SEQUENCE [LARGE SCALE GENOMIC DNA]</scope>
    <source>
        <strain evidence="3 4">B18</strain>
        <plasmid evidence="4">pb18-1</plasmid>
    </source>
</reference>
<name>A0A6C0Y755_9GAMM</name>
<dbReference type="EMBL" id="CP044456">
    <property type="protein sequence ID" value="QIC71712.1"/>
    <property type="molecule type" value="Genomic_DNA"/>
</dbReference>
<keyword evidence="1" id="KW-0175">Coiled coil</keyword>
<geneLocation type="plasmid" evidence="4">
    <name>pb18-1</name>
</geneLocation>